<reference evidence="4" key="1">
    <citation type="submission" date="2023-08" db="EMBL/GenBank/DDBJ databases">
        <authorList>
            <person name="Chen Y."/>
            <person name="Shah S."/>
            <person name="Dougan E. K."/>
            <person name="Thang M."/>
            <person name="Chan C."/>
        </authorList>
    </citation>
    <scope>NUCLEOTIDE SEQUENCE</scope>
</reference>
<keyword evidence="3" id="KW-0732">Signal</keyword>
<dbReference type="Proteomes" id="UP001178507">
    <property type="component" value="Unassembled WGS sequence"/>
</dbReference>
<dbReference type="Pfam" id="PF02325">
    <property type="entry name" value="CCB3_YggT"/>
    <property type="match status" value="1"/>
</dbReference>
<feature type="chain" id="PRO_5041207221" evidence="3">
    <location>
        <begin position="36"/>
        <end position="264"/>
    </location>
</feature>
<evidence type="ECO:0000313" key="4">
    <source>
        <dbReference type="EMBL" id="CAJ1371828.1"/>
    </source>
</evidence>
<evidence type="ECO:0000256" key="1">
    <source>
        <dbReference type="SAM" id="MobiDB-lite"/>
    </source>
</evidence>
<feature type="signal peptide" evidence="3">
    <location>
        <begin position="1"/>
        <end position="35"/>
    </location>
</feature>
<dbReference type="EMBL" id="CAUJNA010000100">
    <property type="protein sequence ID" value="CAJ1371828.1"/>
    <property type="molecule type" value="Genomic_DNA"/>
</dbReference>
<gene>
    <name evidence="4" type="ORF">EVOR1521_LOCUS2055</name>
</gene>
<keyword evidence="5" id="KW-1185">Reference proteome</keyword>
<evidence type="ECO:0000256" key="2">
    <source>
        <dbReference type="SAM" id="Phobius"/>
    </source>
</evidence>
<comment type="caution">
    <text evidence="4">The sequence shown here is derived from an EMBL/GenBank/DDBJ whole genome shotgun (WGS) entry which is preliminary data.</text>
</comment>
<feature type="compositionally biased region" description="Low complexity" evidence="1">
    <location>
        <begin position="66"/>
        <end position="76"/>
    </location>
</feature>
<feature type="transmembrane region" description="Helical" evidence="2">
    <location>
        <begin position="169"/>
        <end position="186"/>
    </location>
</feature>
<evidence type="ECO:0000313" key="5">
    <source>
        <dbReference type="Proteomes" id="UP001178507"/>
    </source>
</evidence>
<accession>A0AA36HMI4</accession>
<keyword evidence="2" id="KW-0812">Transmembrane</keyword>
<proteinExistence type="predicted"/>
<protein>
    <submittedName>
        <fullName evidence="4">Uncharacterized protein</fullName>
    </submittedName>
</protein>
<dbReference type="GO" id="GO:0016020">
    <property type="term" value="C:membrane"/>
    <property type="evidence" value="ECO:0007669"/>
    <property type="project" value="InterPro"/>
</dbReference>
<organism evidence="4 5">
    <name type="scientific">Effrenium voratum</name>
    <dbReference type="NCBI Taxonomy" id="2562239"/>
    <lineage>
        <taxon>Eukaryota</taxon>
        <taxon>Sar</taxon>
        <taxon>Alveolata</taxon>
        <taxon>Dinophyceae</taxon>
        <taxon>Suessiales</taxon>
        <taxon>Symbiodiniaceae</taxon>
        <taxon>Effrenium</taxon>
    </lineage>
</organism>
<keyword evidence="2" id="KW-0472">Membrane</keyword>
<keyword evidence="2" id="KW-1133">Transmembrane helix</keyword>
<name>A0AA36HMI4_9DINO</name>
<dbReference type="AlphaFoldDB" id="A0AA36HMI4"/>
<dbReference type="InterPro" id="IPR003425">
    <property type="entry name" value="CCB3/YggT"/>
</dbReference>
<feature type="transmembrane region" description="Helical" evidence="2">
    <location>
        <begin position="225"/>
        <end position="245"/>
    </location>
</feature>
<evidence type="ECO:0000256" key="3">
    <source>
        <dbReference type="SAM" id="SignalP"/>
    </source>
</evidence>
<feature type="transmembrane region" description="Helical" evidence="2">
    <location>
        <begin position="130"/>
        <end position="149"/>
    </location>
</feature>
<sequence>MGTPGNRGFPTRRPVRACLACLLVAAHTFVPAVRQARAPVARRAKESEEPYDWQRVGGKTETQQALPDLSDLPDLPDFSEEDGEEAAVKAQVKVREVSLPDVPGIDEDLLPPGPNPWSDGGLGFLEWTGIWAALLTVVLAIGAGGSFFIARLQLEPATAAQLLDVLKPLLNVYQVLFLARVLLAQFPKLNTTDMPYAIVHYPTEFILGPTRLVLKPEAGVDVAPFVWLLFTSLIAELLTGSFGILQMVKDSARSKIGEPMLTIR</sequence>
<feature type="region of interest" description="Disordered" evidence="1">
    <location>
        <begin position="41"/>
        <end position="81"/>
    </location>
</feature>